<evidence type="ECO:0000313" key="9">
    <source>
        <dbReference type="EMBL" id="SHO60562.1"/>
    </source>
</evidence>
<evidence type="ECO:0000256" key="1">
    <source>
        <dbReference type="ARBA" id="ARBA00004752"/>
    </source>
</evidence>
<dbReference type="RefSeq" id="WP_073570505.1">
    <property type="nucleotide sequence ID" value="NZ_FRXN01000001.1"/>
</dbReference>
<feature type="active site" description="Proton donor/acceptor" evidence="7">
    <location>
        <position position="454"/>
    </location>
</feature>
<evidence type="ECO:0000256" key="3">
    <source>
        <dbReference type="ARBA" id="ARBA00022679"/>
    </source>
</evidence>
<dbReference type="GO" id="GO:0016740">
    <property type="term" value="F:transferase activity"/>
    <property type="evidence" value="ECO:0007669"/>
    <property type="project" value="UniProtKB-KW"/>
</dbReference>
<accession>A0A1M7Z6W0</accession>
<comment type="pathway">
    <text evidence="1 7">Cell wall biogenesis; peptidoglycan biosynthesis.</text>
</comment>
<feature type="domain" description="L,D-TPase catalytic" evidence="8">
    <location>
        <begin position="325"/>
        <end position="499"/>
    </location>
</feature>
<dbReference type="SUPFAM" id="SSF47090">
    <property type="entry name" value="PGBD-like"/>
    <property type="match status" value="1"/>
</dbReference>
<dbReference type="Pfam" id="PF01471">
    <property type="entry name" value="PG_binding_1"/>
    <property type="match status" value="1"/>
</dbReference>
<feature type="active site" description="Nucleophile" evidence="7">
    <location>
        <position position="473"/>
    </location>
</feature>
<dbReference type="GO" id="GO:0009252">
    <property type="term" value="P:peptidoglycan biosynthetic process"/>
    <property type="evidence" value="ECO:0007669"/>
    <property type="project" value="UniProtKB-UniPathway"/>
</dbReference>
<dbReference type="InterPro" id="IPR036365">
    <property type="entry name" value="PGBD-like_sf"/>
</dbReference>
<dbReference type="GO" id="GO:0008360">
    <property type="term" value="P:regulation of cell shape"/>
    <property type="evidence" value="ECO:0007669"/>
    <property type="project" value="UniProtKB-UniRule"/>
</dbReference>
<dbReference type="Gene3D" id="2.40.440.10">
    <property type="entry name" value="L,D-transpeptidase catalytic domain-like"/>
    <property type="match status" value="1"/>
</dbReference>
<proteinExistence type="inferred from homology"/>
<keyword evidence="4 7" id="KW-0133">Cell shape</keyword>
<dbReference type="PANTHER" id="PTHR41533">
    <property type="entry name" value="L,D-TRANSPEPTIDASE HI_1667-RELATED"/>
    <property type="match status" value="1"/>
</dbReference>
<evidence type="ECO:0000256" key="4">
    <source>
        <dbReference type="ARBA" id="ARBA00022960"/>
    </source>
</evidence>
<dbReference type="Proteomes" id="UP000184609">
    <property type="component" value="Unassembled WGS sequence"/>
</dbReference>
<dbReference type="GO" id="GO:0004180">
    <property type="term" value="F:carboxypeptidase activity"/>
    <property type="evidence" value="ECO:0007669"/>
    <property type="project" value="UniProtKB-ARBA"/>
</dbReference>
<dbReference type="UniPathway" id="UPA00219"/>
<dbReference type="InterPro" id="IPR038063">
    <property type="entry name" value="Transpep_catalytic_dom"/>
</dbReference>
<dbReference type="STRING" id="1073327.SAMN04488108_0878"/>
<keyword evidence="10" id="KW-1185">Reference proteome</keyword>
<keyword evidence="5 7" id="KW-0573">Peptidoglycan synthesis</keyword>
<organism evidence="9 10">
    <name type="scientific">Algoriphagus zhangzhouensis</name>
    <dbReference type="NCBI Taxonomy" id="1073327"/>
    <lineage>
        <taxon>Bacteria</taxon>
        <taxon>Pseudomonadati</taxon>
        <taxon>Bacteroidota</taxon>
        <taxon>Cytophagia</taxon>
        <taxon>Cytophagales</taxon>
        <taxon>Cyclobacteriaceae</taxon>
        <taxon>Algoriphagus</taxon>
    </lineage>
</organism>
<dbReference type="InterPro" id="IPR036366">
    <property type="entry name" value="PGBDSf"/>
</dbReference>
<evidence type="ECO:0000256" key="5">
    <source>
        <dbReference type="ARBA" id="ARBA00022984"/>
    </source>
</evidence>
<keyword evidence="3" id="KW-0808">Transferase</keyword>
<dbReference type="PROSITE" id="PS52029">
    <property type="entry name" value="LD_TPASE"/>
    <property type="match status" value="1"/>
</dbReference>
<dbReference type="Pfam" id="PF03734">
    <property type="entry name" value="YkuD"/>
    <property type="match status" value="1"/>
</dbReference>
<reference evidence="10" key="1">
    <citation type="submission" date="2016-12" db="EMBL/GenBank/DDBJ databases">
        <authorList>
            <person name="Varghese N."/>
            <person name="Submissions S."/>
        </authorList>
    </citation>
    <scope>NUCLEOTIDE SEQUENCE [LARGE SCALE GENOMIC DNA]</scope>
    <source>
        <strain evidence="10">DSM 25035</strain>
    </source>
</reference>
<dbReference type="GO" id="GO:0071555">
    <property type="term" value="P:cell wall organization"/>
    <property type="evidence" value="ECO:0007669"/>
    <property type="project" value="UniProtKB-UniRule"/>
</dbReference>
<dbReference type="InterPro" id="IPR052905">
    <property type="entry name" value="LD-transpeptidase_YkuD-like"/>
</dbReference>
<dbReference type="EMBL" id="FRXN01000001">
    <property type="protein sequence ID" value="SHO60562.1"/>
    <property type="molecule type" value="Genomic_DNA"/>
</dbReference>
<dbReference type="Gene3D" id="1.10.101.10">
    <property type="entry name" value="PGBD-like superfamily/PGBD"/>
    <property type="match status" value="1"/>
</dbReference>
<evidence type="ECO:0000313" key="10">
    <source>
        <dbReference type="Proteomes" id="UP000184609"/>
    </source>
</evidence>
<evidence type="ECO:0000256" key="7">
    <source>
        <dbReference type="PROSITE-ProRule" id="PRU01373"/>
    </source>
</evidence>
<keyword evidence="6 7" id="KW-0961">Cell wall biogenesis/degradation</keyword>
<dbReference type="InterPro" id="IPR002477">
    <property type="entry name" value="Peptidoglycan-bd-like"/>
</dbReference>
<sequence length="552" mass="63789">MKSTIFRYNRVLITSVFLFLSIQYSFGNQEDIANQIRFRFETDQPKERLEIRDIPLASGDGLFPFYTAREFEPVWSENGILKEMAYELRFEIKQAKYDGLNPKDYHLDLFDAFFESFEQNKEAGVTNEIADVADLDIFLTDAFFRLAEDLEVGRVDPSVLKAEWEIPPIVANTDYGHLLTEATQGGQLRSYLVSLYPKFMMYRNGREVLRAMENTEEKDSLDWKEIKINKSIKPGDSNSDIPLIRERLRFWGYLSDSSDVGSKNYDSALVDAVKEFQKENGMEDDGILGKLSILALNQSPEDLIDKISVNLERMRWLPDTVDNSEFILVNIANFQLDLIDKLDTIHSAKVIVGKRYHESPIFMADMSYIVFSPYWNIPYSITRNEILPSIRKNPNYLKEKNMEVVTSAGKVVDPSTIDFSSKSFPYWIRQKPGGSNSLGLVKFMFPNKHSVYIHDTPARSLFSREDRALSHGCIRLQDPAKFAQILLESNRGWTPQKINEAMHLDHEEIVNLDRKIPVVILYLTFWADSNGKGHFRPDIYDRDQEVLKALRN</sequence>
<name>A0A1M7Z6W0_9BACT</name>
<evidence type="ECO:0000259" key="8">
    <source>
        <dbReference type="PROSITE" id="PS52029"/>
    </source>
</evidence>
<gene>
    <name evidence="9" type="ORF">SAMN04488108_0878</name>
</gene>
<dbReference type="PANTHER" id="PTHR41533:SF2">
    <property type="entry name" value="BLR7131 PROTEIN"/>
    <property type="match status" value="1"/>
</dbReference>
<dbReference type="AlphaFoldDB" id="A0A1M7Z6W0"/>
<dbReference type="OrthoDB" id="9778545at2"/>
<dbReference type="SUPFAM" id="SSF141523">
    <property type="entry name" value="L,D-transpeptidase catalytic domain-like"/>
    <property type="match status" value="1"/>
</dbReference>
<evidence type="ECO:0000256" key="2">
    <source>
        <dbReference type="ARBA" id="ARBA00005992"/>
    </source>
</evidence>
<dbReference type="CDD" id="cd16913">
    <property type="entry name" value="YkuD_like"/>
    <property type="match status" value="1"/>
</dbReference>
<comment type="similarity">
    <text evidence="2">Belongs to the YkuD family.</text>
</comment>
<dbReference type="Pfam" id="PF20142">
    <property type="entry name" value="Scaffold"/>
    <property type="match status" value="1"/>
</dbReference>
<evidence type="ECO:0000256" key="6">
    <source>
        <dbReference type="ARBA" id="ARBA00023316"/>
    </source>
</evidence>
<dbReference type="InterPro" id="IPR045380">
    <property type="entry name" value="LD_TPept_scaffold_dom"/>
</dbReference>
<protein>
    <submittedName>
        <fullName evidence="9">Murein L,D-transpeptidase YcbB/YkuD</fullName>
    </submittedName>
</protein>
<dbReference type="InterPro" id="IPR005490">
    <property type="entry name" value="LD_TPept_cat_dom"/>
</dbReference>